<gene>
    <name evidence="2" type="ORF">FisN_13Hh279</name>
</gene>
<dbReference type="Proteomes" id="UP000198406">
    <property type="component" value="Unassembled WGS sequence"/>
</dbReference>
<evidence type="ECO:0000313" key="3">
    <source>
        <dbReference type="Proteomes" id="UP000198406"/>
    </source>
</evidence>
<dbReference type="AlphaFoldDB" id="A0A1Z5KMR2"/>
<accession>A0A1Z5KMR2</accession>
<protein>
    <submittedName>
        <fullName evidence="2">Uncharacterized protein</fullName>
    </submittedName>
</protein>
<dbReference type="EMBL" id="BDSP01000259">
    <property type="protein sequence ID" value="GAX27630.1"/>
    <property type="molecule type" value="Genomic_DNA"/>
</dbReference>
<name>A0A1Z5KMR2_FISSO</name>
<dbReference type="InParanoid" id="A0A1Z5KMR2"/>
<evidence type="ECO:0000313" key="2">
    <source>
        <dbReference type="EMBL" id="GAX27630.1"/>
    </source>
</evidence>
<evidence type="ECO:0000256" key="1">
    <source>
        <dbReference type="SAM" id="SignalP"/>
    </source>
</evidence>
<feature type="chain" id="PRO_5013392046" evidence="1">
    <location>
        <begin position="22"/>
        <end position="131"/>
    </location>
</feature>
<keyword evidence="1" id="KW-0732">Signal</keyword>
<proteinExistence type="predicted"/>
<sequence>MWKQLVVFFYWTIWAVVRSQAEESQRQLQGRIFDRLFPEDLCETAPGIYGPCDPSRFRTCAEGTLICYNRRPMRNKFYQDIRQPYYYIHYDNVFCYPERWSGCSSCAPGRYCLSEFRCILDDVGYPCEQWF</sequence>
<feature type="signal peptide" evidence="1">
    <location>
        <begin position="1"/>
        <end position="21"/>
    </location>
</feature>
<organism evidence="2 3">
    <name type="scientific">Fistulifera solaris</name>
    <name type="common">Oleaginous diatom</name>
    <dbReference type="NCBI Taxonomy" id="1519565"/>
    <lineage>
        <taxon>Eukaryota</taxon>
        <taxon>Sar</taxon>
        <taxon>Stramenopiles</taxon>
        <taxon>Ochrophyta</taxon>
        <taxon>Bacillariophyta</taxon>
        <taxon>Bacillariophyceae</taxon>
        <taxon>Bacillariophycidae</taxon>
        <taxon>Naviculales</taxon>
        <taxon>Naviculaceae</taxon>
        <taxon>Fistulifera</taxon>
    </lineage>
</organism>
<comment type="caution">
    <text evidence="2">The sequence shown here is derived from an EMBL/GenBank/DDBJ whole genome shotgun (WGS) entry which is preliminary data.</text>
</comment>
<keyword evidence="3" id="KW-1185">Reference proteome</keyword>
<dbReference type="OrthoDB" id="43417at2759"/>
<reference evidence="2 3" key="1">
    <citation type="journal article" date="2015" name="Plant Cell">
        <title>Oil accumulation by the oleaginous diatom Fistulifera solaris as revealed by the genome and transcriptome.</title>
        <authorList>
            <person name="Tanaka T."/>
            <person name="Maeda Y."/>
            <person name="Veluchamy A."/>
            <person name="Tanaka M."/>
            <person name="Abida H."/>
            <person name="Marechal E."/>
            <person name="Bowler C."/>
            <person name="Muto M."/>
            <person name="Sunaga Y."/>
            <person name="Tanaka M."/>
            <person name="Yoshino T."/>
            <person name="Taniguchi T."/>
            <person name="Fukuda Y."/>
            <person name="Nemoto M."/>
            <person name="Matsumoto M."/>
            <person name="Wong P.S."/>
            <person name="Aburatani S."/>
            <person name="Fujibuchi W."/>
        </authorList>
    </citation>
    <scope>NUCLEOTIDE SEQUENCE [LARGE SCALE GENOMIC DNA]</scope>
    <source>
        <strain evidence="2 3">JPCC DA0580</strain>
    </source>
</reference>